<dbReference type="AlphaFoldDB" id="A0AAN9KYL7"/>
<evidence type="ECO:0000313" key="2">
    <source>
        <dbReference type="EMBL" id="KAK7323813.1"/>
    </source>
</evidence>
<evidence type="ECO:0000256" key="1">
    <source>
        <dbReference type="SAM" id="MobiDB-lite"/>
    </source>
</evidence>
<sequence>MATPGERITRQANLGMRHASFDAMYPGRFHLVKAMRIFVVYSCYLAREGRFTPRMQVPNVESNPMQPEGWGHQLFPWLNTGSALHTSSHGYNPNQAHQSYRQSNQWSSVRSPNREVAHACHIIDSNYACLDTKLERKFQRGSVA</sequence>
<proteinExistence type="predicted"/>
<keyword evidence="3" id="KW-1185">Reference proteome</keyword>
<feature type="region of interest" description="Disordered" evidence="1">
    <location>
        <begin position="86"/>
        <end position="108"/>
    </location>
</feature>
<comment type="caution">
    <text evidence="2">The sequence shown here is derived from an EMBL/GenBank/DDBJ whole genome shotgun (WGS) entry which is preliminary data.</text>
</comment>
<accession>A0AAN9KYL7</accession>
<gene>
    <name evidence="2" type="ORF">VNO77_27308</name>
</gene>
<protein>
    <submittedName>
        <fullName evidence="2">Uncharacterized protein</fullName>
    </submittedName>
</protein>
<organism evidence="2 3">
    <name type="scientific">Canavalia gladiata</name>
    <name type="common">Sword bean</name>
    <name type="synonym">Dolichos gladiatus</name>
    <dbReference type="NCBI Taxonomy" id="3824"/>
    <lineage>
        <taxon>Eukaryota</taxon>
        <taxon>Viridiplantae</taxon>
        <taxon>Streptophyta</taxon>
        <taxon>Embryophyta</taxon>
        <taxon>Tracheophyta</taxon>
        <taxon>Spermatophyta</taxon>
        <taxon>Magnoliopsida</taxon>
        <taxon>eudicotyledons</taxon>
        <taxon>Gunneridae</taxon>
        <taxon>Pentapetalae</taxon>
        <taxon>rosids</taxon>
        <taxon>fabids</taxon>
        <taxon>Fabales</taxon>
        <taxon>Fabaceae</taxon>
        <taxon>Papilionoideae</taxon>
        <taxon>50 kb inversion clade</taxon>
        <taxon>NPAAA clade</taxon>
        <taxon>indigoferoid/millettioid clade</taxon>
        <taxon>Phaseoleae</taxon>
        <taxon>Canavalia</taxon>
    </lineage>
</organism>
<name>A0AAN9KYL7_CANGL</name>
<reference evidence="2 3" key="1">
    <citation type="submission" date="2024-01" db="EMBL/GenBank/DDBJ databases">
        <title>The genomes of 5 underutilized Papilionoideae crops provide insights into root nodulation and disease resistanc.</title>
        <authorList>
            <person name="Jiang F."/>
        </authorList>
    </citation>
    <scope>NUCLEOTIDE SEQUENCE [LARGE SCALE GENOMIC DNA]</scope>
    <source>
        <strain evidence="2">LVBAO_FW01</strain>
        <tissue evidence="2">Leaves</tissue>
    </source>
</reference>
<evidence type="ECO:0000313" key="3">
    <source>
        <dbReference type="Proteomes" id="UP001367508"/>
    </source>
</evidence>
<dbReference type="EMBL" id="JAYMYQ010000006">
    <property type="protein sequence ID" value="KAK7323813.1"/>
    <property type="molecule type" value="Genomic_DNA"/>
</dbReference>
<dbReference type="Proteomes" id="UP001367508">
    <property type="component" value="Unassembled WGS sequence"/>
</dbReference>